<proteinExistence type="predicted"/>
<evidence type="ECO:0000313" key="2">
    <source>
        <dbReference type="Proteomes" id="UP000285604"/>
    </source>
</evidence>
<accession>A0AA92UQC0</accession>
<comment type="caution">
    <text evidence="1">The sequence shown here is derived from an EMBL/GenBank/DDBJ whole genome shotgun (WGS) entry which is preliminary data.</text>
</comment>
<dbReference type="AlphaFoldDB" id="A0AA92UQC0"/>
<gene>
    <name evidence="1" type="ORF">DXA63_05945</name>
</gene>
<name>A0AA92UQC0_9BACT</name>
<sequence length="104" mass="12128">MGLFHSFKYIDEIEVYTFNEKSRTLIGSHKFEKTFYDKDLIQNKAKEMVSDYITSQMKLQNLPVRRDSIVSEVDKIVGATYVSLLSDDYNINLQNLLPVLQTEN</sequence>
<evidence type="ECO:0000313" key="1">
    <source>
        <dbReference type="EMBL" id="RGX96232.1"/>
    </source>
</evidence>
<protein>
    <submittedName>
        <fullName evidence="1">Uncharacterized protein</fullName>
    </submittedName>
</protein>
<organism evidence="1 2">
    <name type="scientific">Segatella copri</name>
    <dbReference type="NCBI Taxonomy" id="165179"/>
    <lineage>
        <taxon>Bacteria</taxon>
        <taxon>Pseudomonadati</taxon>
        <taxon>Bacteroidota</taxon>
        <taxon>Bacteroidia</taxon>
        <taxon>Bacteroidales</taxon>
        <taxon>Prevotellaceae</taxon>
        <taxon>Segatella</taxon>
    </lineage>
</organism>
<dbReference type="EMBL" id="QSCI01000017">
    <property type="protein sequence ID" value="RGX96232.1"/>
    <property type="molecule type" value="Genomic_DNA"/>
</dbReference>
<reference evidence="1 2" key="1">
    <citation type="submission" date="2018-08" db="EMBL/GenBank/DDBJ databases">
        <title>A genome reference for cultivated species of the human gut microbiota.</title>
        <authorList>
            <person name="Zou Y."/>
            <person name="Xue W."/>
            <person name="Luo G."/>
        </authorList>
    </citation>
    <scope>NUCLEOTIDE SEQUENCE [LARGE SCALE GENOMIC DNA]</scope>
    <source>
        <strain evidence="1 2">OF03-3</strain>
    </source>
</reference>
<dbReference type="Proteomes" id="UP000285604">
    <property type="component" value="Unassembled WGS sequence"/>
</dbReference>